<feature type="compositionally biased region" description="Polar residues" evidence="1">
    <location>
        <begin position="33"/>
        <end position="50"/>
    </location>
</feature>
<reference evidence="2 3" key="1">
    <citation type="journal article" date="2014" name="Genome Announc.">
        <title>Draft genome sequence of Sclerotinia borealis, a psychrophilic plant pathogenic fungus.</title>
        <authorList>
            <person name="Mardanov A.V."/>
            <person name="Beletsky A.V."/>
            <person name="Kadnikov V.V."/>
            <person name="Ignatov A.N."/>
            <person name="Ravin N.V."/>
        </authorList>
    </citation>
    <scope>NUCLEOTIDE SEQUENCE [LARGE SCALE GENOMIC DNA]</scope>
    <source>
        <strain evidence="3">F-4157</strain>
    </source>
</reference>
<proteinExistence type="predicted"/>
<feature type="region of interest" description="Disordered" evidence="1">
    <location>
        <begin position="232"/>
        <end position="320"/>
    </location>
</feature>
<accession>W9CHX6</accession>
<sequence length="320" mass="34411">MSPPPSVYLQPDREREHRRTHTRAHHVTSTRSPSTASTLRSPPENLSASVDSLVKPQVASQTQHRPHRTRHSHPPIQSTHNISNQPQSHTRSSAALPSTTTLTPREPSVPIRLPHSPPYAISSPATFSRASTLISTQAPPIALEFLNFLDDLGVLVLCKPLLELCNVEWITLFDDMGIFYLCEPMGAIRRVLRKLKIGRVDREKGGGSCLGSSSTWDRDTVSWLSNVASEVRSGRGGRSKRHAVSGGRSRGSEGANASARSMAEGNKEIGSVSGIGSGSVNGSERISGANRRRSERAASSVAASGSGQSLEGGPRRKVVD</sequence>
<evidence type="ECO:0000313" key="2">
    <source>
        <dbReference type="EMBL" id="ESZ96342.1"/>
    </source>
</evidence>
<evidence type="ECO:0000313" key="3">
    <source>
        <dbReference type="Proteomes" id="UP000019487"/>
    </source>
</evidence>
<keyword evidence="3" id="KW-1185">Reference proteome</keyword>
<dbReference type="AlphaFoldDB" id="W9CHX6"/>
<gene>
    <name evidence="2" type="ORF">SBOR_3274</name>
</gene>
<protein>
    <submittedName>
        <fullName evidence="2">Uncharacterized protein</fullName>
    </submittedName>
</protein>
<dbReference type="HOGENOM" id="CLU_879958_0_0_1"/>
<feature type="compositionally biased region" description="Low complexity" evidence="1">
    <location>
        <begin position="280"/>
        <end position="289"/>
    </location>
</feature>
<feature type="compositionally biased region" description="Basic residues" evidence="1">
    <location>
        <begin position="64"/>
        <end position="73"/>
    </location>
</feature>
<feature type="region of interest" description="Disordered" evidence="1">
    <location>
        <begin position="1"/>
        <end position="115"/>
    </location>
</feature>
<feature type="compositionally biased region" description="Low complexity" evidence="1">
    <location>
        <begin position="90"/>
        <end position="105"/>
    </location>
</feature>
<comment type="caution">
    <text evidence="2">The sequence shown here is derived from an EMBL/GenBank/DDBJ whole genome shotgun (WGS) entry which is preliminary data.</text>
</comment>
<dbReference type="Proteomes" id="UP000019487">
    <property type="component" value="Unassembled WGS sequence"/>
</dbReference>
<organism evidence="2 3">
    <name type="scientific">Sclerotinia borealis (strain F-4128)</name>
    <dbReference type="NCBI Taxonomy" id="1432307"/>
    <lineage>
        <taxon>Eukaryota</taxon>
        <taxon>Fungi</taxon>
        <taxon>Dikarya</taxon>
        <taxon>Ascomycota</taxon>
        <taxon>Pezizomycotina</taxon>
        <taxon>Leotiomycetes</taxon>
        <taxon>Helotiales</taxon>
        <taxon>Sclerotiniaceae</taxon>
        <taxon>Sclerotinia</taxon>
    </lineage>
</organism>
<feature type="compositionally biased region" description="Basic residues" evidence="1">
    <location>
        <begin position="18"/>
        <end position="28"/>
    </location>
</feature>
<dbReference type="EMBL" id="AYSA01000141">
    <property type="protein sequence ID" value="ESZ96342.1"/>
    <property type="molecule type" value="Genomic_DNA"/>
</dbReference>
<feature type="compositionally biased region" description="Polar residues" evidence="1">
    <location>
        <begin position="76"/>
        <end position="89"/>
    </location>
</feature>
<name>W9CHX6_SCLBF</name>
<feature type="compositionally biased region" description="Low complexity" evidence="1">
    <location>
        <begin position="297"/>
        <end position="309"/>
    </location>
</feature>
<dbReference type="OrthoDB" id="3562925at2759"/>
<evidence type="ECO:0000256" key="1">
    <source>
        <dbReference type="SAM" id="MobiDB-lite"/>
    </source>
</evidence>